<keyword evidence="2" id="KW-1185">Reference proteome</keyword>
<evidence type="ECO:0000313" key="2">
    <source>
        <dbReference type="Proteomes" id="UP000224460"/>
    </source>
</evidence>
<accession>A0AC61DCW2</accession>
<comment type="caution">
    <text evidence="1">The sequence shown here is derived from an EMBL/GenBank/DDBJ whole genome shotgun (WGS) entry which is preliminary data.</text>
</comment>
<dbReference type="Proteomes" id="UP000224460">
    <property type="component" value="Unassembled WGS sequence"/>
</dbReference>
<reference evidence="1" key="1">
    <citation type="submission" date="2017-10" db="EMBL/GenBank/DDBJ databases">
        <title>Genome sequence of cellulolytic Lachnospiraceae bacterium XHS1971 isolated from hotspring sediment.</title>
        <authorList>
            <person name="Vasudevan G."/>
            <person name="Joshi A.J."/>
            <person name="Hivarkar S."/>
            <person name="Lanjekar V.B."/>
            <person name="Dhakephalkar P.K."/>
            <person name="Dagar S."/>
        </authorList>
    </citation>
    <scope>NUCLEOTIDE SEQUENCE</scope>
    <source>
        <strain evidence="1">XHS1971</strain>
    </source>
</reference>
<sequence>MKKIEFYGDINEELGVVMAFSKLHESLGFSKLVPSSARGFDIASIDYNGVDVTVEFEYVSSNFILHGHPSNMEQDRKYVVVC</sequence>
<evidence type="ECO:0000313" key="1">
    <source>
        <dbReference type="EMBL" id="PHV71149.1"/>
    </source>
</evidence>
<organism evidence="1 2">
    <name type="scientific">Sporanaerobium hydrogeniformans</name>
    <dbReference type="NCBI Taxonomy" id="3072179"/>
    <lineage>
        <taxon>Bacteria</taxon>
        <taxon>Bacillati</taxon>
        <taxon>Bacillota</taxon>
        <taxon>Clostridia</taxon>
        <taxon>Lachnospirales</taxon>
        <taxon>Lachnospiraceae</taxon>
        <taxon>Sporanaerobium</taxon>
    </lineage>
</organism>
<protein>
    <submittedName>
        <fullName evidence="1">Uncharacterized protein</fullName>
    </submittedName>
</protein>
<dbReference type="EMBL" id="PEDL01000005">
    <property type="protein sequence ID" value="PHV71149.1"/>
    <property type="molecule type" value="Genomic_DNA"/>
</dbReference>
<gene>
    <name evidence="1" type="ORF">CS063_07410</name>
</gene>
<name>A0AC61DCW2_9FIRM</name>
<proteinExistence type="predicted"/>